<dbReference type="EMBL" id="JACTAM010000015">
    <property type="protein sequence ID" value="KAI2655926.1"/>
    <property type="molecule type" value="Genomic_DNA"/>
</dbReference>
<keyword evidence="3" id="KW-1185">Reference proteome</keyword>
<evidence type="ECO:0000313" key="3">
    <source>
        <dbReference type="Proteomes" id="UP000830375"/>
    </source>
</evidence>
<name>A0ABQ8LZ56_LABRO</name>
<evidence type="ECO:0000313" key="2">
    <source>
        <dbReference type="EMBL" id="KAI2655926.1"/>
    </source>
</evidence>
<reference evidence="2 3" key="1">
    <citation type="submission" date="2022-01" db="EMBL/GenBank/DDBJ databases">
        <title>A high-quality chromosome-level genome assembly of rohu carp, Labeo rohita.</title>
        <authorList>
            <person name="Arick M.A. II"/>
            <person name="Hsu C.-Y."/>
            <person name="Magbanua Z."/>
            <person name="Pechanova O."/>
            <person name="Grover C."/>
            <person name="Miller E."/>
            <person name="Thrash A."/>
            <person name="Ezzel L."/>
            <person name="Alam S."/>
            <person name="Benzie J."/>
            <person name="Hamilton M."/>
            <person name="Karsi A."/>
            <person name="Lawrence M.L."/>
            <person name="Peterson D.G."/>
        </authorList>
    </citation>
    <scope>NUCLEOTIDE SEQUENCE [LARGE SCALE GENOMIC DNA]</scope>
    <source>
        <strain evidence="3">BAU-BD-2019</strain>
        <tissue evidence="2">Blood</tissue>
    </source>
</reference>
<proteinExistence type="predicted"/>
<sequence>MESPFMSPLLGFSPELLNWENIPPNFPLLRPLIDLFSSSTPSLLDSVSPSAHPQLTICGIGSPLVCPSSAPVVSSLEDPPALPLVSEAQTPQTPLQSCNPAAPPWLPAPSSPPEPISPPAHQSTNLLGSLVPPAPPWSVVPLHPPQDCNLPAILLPGVRPAPEPPPLLTSCQPFAVPIIIPHPLLFHSPKPPLSLPFSLRPKVALPGGRRTVTPQDCLYCFLPYVPILGCSCSRPHYVIIS</sequence>
<comment type="caution">
    <text evidence="2">The sequence shown here is derived from an EMBL/GenBank/DDBJ whole genome shotgun (WGS) entry which is preliminary data.</text>
</comment>
<protein>
    <submittedName>
        <fullName evidence="2">ATPase MORC2</fullName>
    </submittedName>
</protein>
<evidence type="ECO:0000256" key="1">
    <source>
        <dbReference type="SAM" id="MobiDB-lite"/>
    </source>
</evidence>
<gene>
    <name evidence="2" type="ORF">H4Q32_012715</name>
</gene>
<accession>A0ABQ8LZ56</accession>
<organism evidence="2 3">
    <name type="scientific">Labeo rohita</name>
    <name type="common">Indian major carp</name>
    <name type="synonym">Cyprinus rohita</name>
    <dbReference type="NCBI Taxonomy" id="84645"/>
    <lineage>
        <taxon>Eukaryota</taxon>
        <taxon>Metazoa</taxon>
        <taxon>Chordata</taxon>
        <taxon>Craniata</taxon>
        <taxon>Vertebrata</taxon>
        <taxon>Euteleostomi</taxon>
        <taxon>Actinopterygii</taxon>
        <taxon>Neopterygii</taxon>
        <taxon>Teleostei</taxon>
        <taxon>Ostariophysi</taxon>
        <taxon>Cypriniformes</taxon>
        <taxon>Cyprinidae</taxon>
        <taxon>Labeoninae</taxon>
        <taxon>Labeonini</taxon>
        <taxon>Labeo</taxon>
    </lineage>
</organism>
<feature type="compositionally biased region" description="Polar residues" evidence="1">
    <location>
        <begin position="88"/>
        <end position="99"/>
    </location>
</feature>
<feature type="region of interest" description="Disordered" evidence="1">
    <location>
        <begin position="88"/>
        <end position="121"/>
    </location>
</feature>
<dbReference type="Proteomes" id="UP000830375">
    <property type="component" value="Unassembled WGS sequence"/>
</dbReference>
<feature type="compositionally biased region" description="Pro residues" evidence="1">
    <location>
        <begin position="101"/>
        <end position="118"/>
    </location>
</feature>